<dbReference type="Proteomes" id="UP000293142">
    <property type="component" value="Unassembled WGS sequence"/>
</dbReference>
<dbReference type="SUPFAM" id="SSF53850">
    <property type="entry name" value="Periplasmic binding protein-like II"/>
    <property type="match status" value="1"/>
</dbReference>
<gene>
    <name evidence="7" type="primary">modA</name>
    <name evidence="7" type="ORF">EYB31_01960</name>
</gene>
<proteinExistence type="inferred from homology"/>
<evidence type="ECO:0000256" key="1">
    <source>
        <dbReference type="ARBA" id="ARBA00009175"/>
    </source>
</evidence>
<dbReference type="PANTHER" id="PTHR30632:SF0">
    <property type="entry name" value="SULFATE-BINDING PROTEIN"/>
    <property type="match status" value="1"/>
</dbReference>
<evidence type="ECO:0000256" key="4">
    <source>
        <dbReference type="ARBA" id="ARBA00022729"/>
    </source>
</evidence>
<keyword evidence="2 5" id="KW-0500">Molybdenum</keyword>
<comment type="caution">
    <text evidence="7">The sequence shown here is derived from an EMBL/GenBank/DDBJ whole genome shotgun (WGS) entry which is preliminary data.</text>
</comment>
<dbReference type="GO" id="GO:0015689">
    <property type="term" value="P:molybdate ion transport"/>
    <property type="evidence" value="ECO:0007669"/>
    <property type="project" value="InterPro"/>
</dbReference>
<dbReference type="EMBL" id="SIRE01000002">
    <property type="protein sequence ID" value="TBL81781.1"/>
    <property type="molecule type" value="Genomic_DNA"/>
</dbReference>
<feature type="binding site" evidence="5">
    <location>
        <position position="55"/>
    </location>
    <ligand>
        <name>molybdate</name>
        <dbReference type="ChEBI" id="CHEBI:36264"/>
    </ligand>
</feature>
<feature type="binding site" evidence="5">
    <location>
        <position position="83"/>
    </location>
    <ligand>
        <name>molybdate</name>
        <dbReference type="ChEBI" id="CHEBI:36264"/>
    </ligand>
</feature>
<dbReference type="GO" id="GO:0030973">
    <property type="term" value="F:molybdate ion binding"/>
    <property type="evidence" value="ECO:0007669"/>
    <property type="project" value="TreeGrafter"/>
</dbReference>
<organism evidence="7 8">
    <name type="scientific">Paenibacillus thalictri</name>
    <dbReference type="NCBI Taxonomy" id="2527873"/>
    <lineage>
        <taxon>Bacteria</taxon>
        <taxon>Bacillati</taxon>
        <taxon>Bacillota</taxon>
        <taxon>Bacilli</taxon>
        <taxon>Bacillales</taxon>
        <taxon>Paenibacillaceae</taxon>
        <taxon>Paenibacillus</taxon>
    </lineage>
</organism>
<dbReference type="PANTHER" id="PTHR30632">
    <property type="entry name" value="MOLYBDATE-BINDING PERIPLASMIC PROTEIN"/>
    <property type="match status" value="1"/>
</dbReference>
<dbReference type="FunFam" id="3.40.190.10:FF:000035">
    <property type="entry name" value="Molybdate ABC transporter substrate-binding protein"/>
    <property type="match status" value="1"/>
</dbReference>
<evidence type="ECO:0000256" key="5">
    <source>
        <dbReference type="PIRSR" id="PIRSR004846-1"/>
    </source>
</evidence>
<dbReference type="AlphaFoldDB" id="A0A4Q9E2C4"/>
<sequence length="279" mass="29682">MKKRWIAATAAFIVIAGCSAKQEQAAPLAAAPPAKAPPAAAPAKQTELTVSAAASLTDALKELQTSYEQKHPNVKLQYNFGASGTLQQQIEQGAPADLFISAGQKQMSTLVDKGLVDKADSSNLLGNELVVVINKEKPAAVRSLTDLNQGDVKKIAVGEPETVPAGSYAKEALTKAALWTALQPKLLAAKDVRQVLTYVETGNAEAGFVYRSDTYGADKVNIAFAVDPKTHSPIVYPAGIVKSTKHRAEAQELYQYLQSKEAADLFVKYGFKPAAEAQK</sequence>
<dbReference type="RefSeq" id="WP_131011567.1">
    <property type="nucleotide sequence ID" value="NZ_SIRE01000002.1"/>
</dbReference>
<evidence type="ECO:0000256" key="6">
    <source>
        <dbReference type="SAM" id="SignalP"/>
    </source>
</evidence>
<evidence type="ECO:0000313" key="8">
    <source>
        <dbReference type="Proteomes" id="UP000293142"/>
    </source>
</evidence>
<dbReference type="Gene3D" id="3.40.190.10">
    <property type="entry name" value="Periplasmic binding protein-like II"/>
    <property type="match status" value="2"/>
</dbReference>
<dbReference type="PROSITE" id="PS51257">
    <property type="entry name" value="PROKAR_LIPOPROTEIN"/>
    <property type="match status" value="1"/>
</dbReference>
<dbReference type="GO" id="GO:1901359">
    <property type="term" value="F:tungstate binding"/>
    <property type="evidence" value="ECO:0007669"/>
    <property type="project" value="UniProtKB-ARBA"/>
</dbReference>
<dbReference type="Pfam" id="PF13531">
    <property type="entry name" value="SBP_bac_11"/>
    <property type="match status" value="1"/>
</dbReference>
<dbReference type="InterPro" id="IPR050682">
    <property type="entry name" value="ModA/WtpA"/>
</dbReference>
<dbReference type="PIRSF" id="PIRSF004846">
    <property type="entry name" value="ModA"/>
    <property type="match status" value="1"/>
</dbReference>
<dbReference type="CDD" id="cd13537">
    <property type="entry name" value="PBP2_YvgL_like"/>
    <property type="match status" value="1"/>
</dbReference>
<feature type="signal peptide" evidence="6">
    <location>
        <begin position="1"/>
        <end position="25"/>
    </location>
</feature>
<dbReference type="InterPro" id="IPR041879">
    <property type="entry name" value="YvgL-like_PBP2"/>
</dbReference>
<dbReference type="GO" id="GO:0046872">
    <property type="term" value="F:metal ion binding"/>
    <property type="evidence" value="ECO:0007669"/>
    <property type="project" value="UniProtKB-KW"/>
</dbReference>
<reference evidence="7 8" key="1">
    <citation type="submission" date="2019-02" db="EMBL/GenBank/DDBJ databases">
        <title>Paenibacillus sp. nov., isolated from surface-sterilized tissue of Thalictrum simplex L.</title>
        <authorList>
            <person name="Tuo L."/>
        </authorList>
    </citation>
    <scope>NUCLEOTIDE SEQUENCE [LARGE SCALE GENOMIC DNA]</scope>
    <source>
        <strain evidence="7 8">N2SHLJ1</strain>
    </source>
</reference>
<keyword evidence="8" id="KW-1185">Reference proteome</keyword>
<evidence type="ECO:0000313" key="7">
    <source>
        <dbReference type="EMBL" id="TBL81781.1"/>
    </source>
</evidence>
<evidence type="ECO:0000256" key="3">
    <source>
        <dbReference type="ARBA" id="ARBA00022723"/>
    </source>
</evidence>
<feature type="binding site" evidence="5">
    <location>
        <position position="165"/>
    </location>
    <ligand>
        <name>molybdate</name>
        <dbReference type="ChEBI" id="CHEBI:36264"/>
    </ligand>
</feature>
<feature type="binding site" evidence="5">
    <location>
        <position position="210"/>
    </location>
    <ligand>
        <name>molybdate</name>
        <dbReference type="ChEBI" id="CHEBI:36264"/>
    </ligand>
</feature>
<feature type="chain" id="PRO_5020724016" evidence="6">
    <location>
        <begin position="26"/>
        <end position="279"/>
    </location>
</feature>
<dbReference type="OrthoDB" id="9785015at2"/>
<evidence type="ECO:0000256" key="2">
    <source>
        <dbReference type="ARBA" id="ARBA00022505"/>
    </source>
</evidence>
<feature type="binding site" evidence="5">
    <location>
        <position position="192"/>
    </location>
    <ligand>
        <name>molybdate</name>
        <dbReference type="ChEBI" id="CHEBI:36264"/>
    </ligand>
</feature>
<protein>
    <submittedName>
        <fullName evidence="7">Molybdate ABC transporter substrate-binding protein</fullName>
    </submittedName>
</protein>
<keyword evidence="3 5" id="KW-0479">Metal-binding</keyword>
<dbReference type="NCBIfam" id="TIGR01256">
    <property type="entry name" value="modA"/>
    <property type="match status" value="1"/>
</dbReference>
<name>A0A4Q9E2C4_9BACL</name>
<keyword evidence="4 6" id="KW-0732">Signal</keyword>
<accession>A0A4Q9E2C4</accession>
<comment type="similarity">
    <text evidence="1">Belongs to the bacterial solute-binding protein ModA family.</text>
</comment>
<dbReference type="InterPro" id="IPR005950">
    <property type="entry name" value="ModA"/>
</dbReference>